<evidence type="ECO:0000313" key="2">
    <source>
        <dbReference type="EMBL" id="MBB4913560.1"/>
    </source>
</evidence>
<accession>A0A7W7VKW6</accession>
<keyword evidence="3" id="KW-1185">Reference proteome</keyword>
<name>A0A7W7VKW6_9ACTN</name>
<comment type="caution">
    <text evidence="2">The sequence shown here is derived from an EMBL/GenBank/DDBJ whole genome shotgun (WGS) entry which is preliminary data.</text>
</comment>
<proteinExistence type="predicted"/>
<evidence type="ECO:0000313" key="3">
    <source>
        <dbReference type="Proteomes" id="UP000552644"/>
    </source>
</evidence>
<gene>
    <name evidence="2" type="ORF">FHS44_000632</name>
</gene>
<feature type="compositionally biased region" description="Basic and acidic residues" evidence="1">
    <location>
        <begin position="44"/>
        <end position="61"/>
    </location>
</feature>
<dbReference type="Proteomes" id="UP000552644">
    <property type="component" value="Unassembled WGS sequence"/>
</dbReference>
<dbReference type="RefSeq" id="WP_184712321.1">
    <property type="nucleotide sequence ID" value="NZ_JACHJP010000001.1"/>
</dbReference>
<organism evidence="2 3">
    <name type="scientific">Streptosporangium saharense</name>
    <dbReference type="NCBI Taxonomy" id="1706840"/>
    <lineage>
        <taxon>Bacteria</taxon>
        <taxon>Bacillati</taxon>
        <taxon>Actinomycetota</taxon>
        <taxon>Actinomycetes</taxon>
        <taxon>Streptosporangiales</taxon>
        <taxon>Streptosporangiaceae</taxon>
        <taxon>Streptosporangium</taxon>
    </lineage>
</organism>
<feature type="region of interest" description="Disordered" evidence="1">
    <location>
        <begin position="1"/>
        <end position="61"/>
    </location>
</feature>
<dbReference type="EMBL" id="JACHJP010000001">
    <property type="protein sequence ID" value="MBB4913560.1"/>
    <property type="molecule type" value="Genomic_DNA"/>
</dbReference>
<dbReference type="AlphaFoldDB" id="A0A7W7VKW6"/>
<evidence type="ECO:0000256" key="1">
    <source>
        <dbReference type="SAM" id="MobiDB-lite"/>
    </source>
</evidence>
<reference evidence="2 3" key="1">
    <citation type="submission" date="2020-08" db="EMBL/GenBank/DDBJ databases">
        <title>Genomic Encyclopedia of Type Strains, Phase III (KMG-III): the genomes of soil and plant-associated and newly described type strains.</title>
        <authorList>
            <person name="Whitman W."/>
        </authorList>
    </citation>
    <scope>NUCLEOTIDE SEQUENCE [LARGE SCALE GENOMIC DNA]</scope>
    <source>
        <strain evidence="2 3">CECT 8840</strain>
    </source>
</reference>
<protein>
    <submittedName>
        <fullName evidence="2">Uncharacterized protein</fullName>
    </submittedName>
</protein>
<sequence>MQGKTGSKCTALHHGQQSQTFQGDERPATGRWPVAIETSQTFQGDERPEGKAPDQSWRREGSMHCFLQQSGGIAEAQARALIILGSV</sequence>